<proteinExistence type="predicted"/>
<name>A0AA40EPR6_9PEZI</name>
<feature type="compositionally biased region" description="Low complexity" evidence="1">
    <location>
        <begin position="121"/>
        <end position="135"/>
    </location>
</feature>
<dbReference type="Proteomes" id="UP001172155">
    <property type="component" value="Unassembled WGS sequence"/>
</dbReference>
<gene>
    <name evidence="4" type="ORF">B0T18DRAFT_430577</name>
</gene>
<reference evidence="4" key="1">
    <citation type="submission" date="2023-06" db="EMBL/GenBank/DDBJ databases">
        <title>Genome-scale phylogeny and comparative genomics of the fungal order Sordariales.</title>
        <authorList>
            <consortium name="Lawrence Berkeley National Laboratory"/>
            <person name="Hensen N."/>
            <person name="Bonometti L."/>
            <person name="Westerberg I."/>
            <person name="Brannstrom I.O."/>
            <person name="Guillou S."/>
            <person name="Cros-Aarteil S."/>
            <person name="Calhoun S."/>
            <person name="Haridas S."/>
            <person name="Kuo A."/>
            <person name="Mondo S."/>
            <person name="Pangilinan J."/>
            <person name="Riley R."/>
            <person name="LaButti K."/>
            <person name="Andreopoulos B."/>
            <person name="Lipzen A."/>
            <person name="Chen C."/>
            <person name="Yanf M."/>
            <person name="Daum C."/>
            <person name="Ng V."/>
            <person name="Clum A."/>
            <person name="Steindorff A."/>
            <person name="Ohm R."/>
            <person name="Martin F."/>
            <person name="Silar P."/>
            <person name="Natvig D."/>
            <person name="Lalanne C."/>
            <person name="Gautier V."/>
            <person name="Ament-velasquez S.L."/>
            <person name="Kruys A."/>
            <person name="Hutchinson M.I."/>
            <person name="Powell A.J."/>
            <person name="Barry K."/>
            <person name="Miller A.N."/>
            <person name="Grigoriev I.V."/>
            <person name="Debuchy R."/>
            <person name="Gladieux P."/>
            <person name="Thoren M.H."/>
            <person name="Johannesson H."/>
        </authorList>
    </citation>
    <scope>NUCLEOTIDE SEQUENCE</scope>
    <source>
        <strain evidence="4">SMH3187-1</strain>
    </source>
</reference>
<dbReference type="PANTHER" id="PTHR42078">
    <property type="entry name" value="GLUCAN 1, 4-ALPHA-GLUCOSIDASE"/>
    <property type="match status" value="1"/>
</dbReference>
<feature type="compositionally biased region" description="Low complexity" evidence="1">
    <location>
        <begin position="68"/>
        <end position="97"/>
    </location>
</feature>
<sequence length="794" mass="85528">MDQKDGKSNGPERRLSTRTSVRVSMSGGDDELDLSALVSDGFRPQTTTQGMESAPPAAPRTPPPTQPAPSTNAPEPSPAGAPAGAPALASSRRSSVSKPHRPQESFSLRLEGAMGPIDEASPSLNRSSSRSTQSTAYVPPADSPYRGPSGPSHPYEMYTQNVRRTMSMTTTSSAAPVSESSYVGPRMPAHPYSMYTQDAATEDAAAPVAVPGPPIPLGWHARHAQYQRRLGAEGEDMGFVGPGGHTEELPPYSKYPDQALERKARDAGPETTPLGIEVEAVRPAQTSSLPAIPGAGGLGLATRNPEFESRDDLDSPRSRHSSRSFTSDSEHEINLAAEKAGTMSEKGQPVTGWRMQMRRRVCGGVPVWSIVLLVTLLILMASVVGVVVRIFVEKERDGTKVSGEPSNSTATMTFDARPIPTPTDLVPLPLGAYSVPIMSVSRSHRGCFNDTTQAQAWQCHLIISNLRLTIAKPKKDSPGDYTASITCNTSNTVANNFYSYGEQPFLIEKPVPLNLVIDTQEPNRGPAWYQMSRFDKVVIVPENAIKVDSDPEVNRRRIRNFGAKYSIGATDFKRKGMIPDGHKPWICTWQGTFLEVFVYAQQNSSFSGMRLPSPSPPSTPSSTPSPPPPPKADPTAGPKATPEARVHENNLHAAEDPKAPPPTPTPPSPPNAVAAVEQSPTSSIYGPIDLDNFTPPPPPYPRVIKIEERHMYGPAKVRCEKVEIQDEGPAKPVKGPDGKPVVIEIIEAERSGDPDSALTDLGRRSTSPLLDRDASRDAGGNDSRNQCSCMWFMT</sequence>
<dbReference type="AlphaFoldDB" id="A0AA40EPR6"/>
<feature type="region of interest" description="Disordered" evidence="1">
    <location>
        <begin position="607"/>
        <end position="696"/>
    </location>
</feature>
<evidence type="ECO:0000256" key="2">
    <source>
        <dbReference type="SAM" id="Phobius"/>
    </source>
</evidence>
<dbReference type="Pfam" id="PF25130">
    <property type="entry name" value="DUF7820"/>
    <property type="match status" value="1"/>
</dbReference>
<feature type="transmembrane region" description="Helical" evidence="2">
    <location>
        <begin position="367"/>
        <end position="392"/>
    </location>
</feature>
<feature type="compositionally biased region" description="Basic and acidic residues" evidence="1">
    <location>
        <begin position="1"/>
        <end position="15"/>
    </location>
</feature>
<feature type="region of interest" description="Disordered" evidence="1">
    <location>
        <begin position="287"/>
        <end position="332"/>
    </location>
</feature>
<feature type="compositionally biased region" description="Basic and acidic residues" evidence="1">
    <location>
        <begin position="305"/>
        <end position="317"/>
    </location>
</feature>
<evidence type="ECO:0000313" key="5">
    <source>
        <dbReference type="Proteomes" id="UP001172155"/>
    </source>
</evidence>
<feature type="compositionally biased region" description="Pro residues" evidence="1">
    <location>
        <begin position="659"/>
        <end position="670"/>
    </location>
</feature>
<evidence type="ECO:0000259" key="3">
    <source>
        <dbReference type="Pfam" id="PF25130"/>
    </source>
</evidence>
<feature type="compositionally biased region" description="Low complexity" evidence="1">
    <location>
        <begin position="17"/>
        <end position="26"/>
    </location>
</feature>
<feature type="compositionally biased region" description="Pro residues" evidence="1">
    <location>
        <begin position="613"/>
        <end position="632"/>
    </location>
</feature>
<evidence type="ECO:0000256" key="1">
    <source>
        <dbReference type="SAM" id="MobiDB-lite"/>
    </source>
</evidence>
<dbReference type="PANTHER" id="PTHR42078:SF1">
    <property type="entry name" value="GLUCAN 1, 4-ALPHA-GLUCOSIDASE"/>
    <property type="match status" value="1"/>
</dbReference>
<keyword evidence="2" id="KW-1133">Transmembrane helix</keyword>
<evidence type="ECO:0000313" key="4">
    <source>
        <dbReference type="EMBL" id="KAK0743256.1"/>
    </source>
</evidence>
<feature type="region of interest" description="Disordered" evidence="1">
    <location>
        <begin position="1"/>
        <end position="156"/>
    </location>
</feature>
<feature type="region of interest" description="Disordered" evidence="1">
    <location>
        <begin position="748"/>
        <end position="784"/>
    </location>
</feature>
<feature type="compositionally biased region" description="Basic and acidic residues" evidence="1">
    <location>
        <begin position="642"/>
        <end position="658"/>
    </location>
</feature>
<comment type="caution">
    <text evidence="4">The sequence shown here is derived from an EMBL/GenBank/DDBJ whole genome shotgun (WGS) entry which is preliminary data.</text>
</comment>
<dbReference type="EMBL" id="JAUKUD010000005">
    <property type="protein sequence ID" value="KAK0743256.1"/>
    <property type="molecule type" value="Genomic_DNA"/>
</dbReference>
<protein>
    <recommendedName>
        <fullName evidence="3">DUF7820 domain-containing protein</fullName>
    </recommendedName>
</protein>
<keyword evidence="2" id="KW-0812">Transmembrane</keyword>
<accession>A0AA40EPR6</accession>
<dbReference type="InterPro" id="IPR056722">
    <property type="entry name" value="DUF7820"/>
</dbReference>
<keyword evidence="5" id="KW-1185">Reference proteome</keyword>
<feature type="domain" description="DUF7820" evidence="3">
    <location>
        <begin position="409"/>
        <end position="792"/>
    </location>
</feature>
<keyword evidence="2" id="KW-0472">Membrane</keyword>
<feature type="compositionally biased region" description="Pro residues" evidence="1">
    <location>
        <begin position="56"/>
        <end position="67"/>
    </location>
</feature>
<organism evidence="4 5">
    <name type="scientific">Schizothecium vesticola</name>
    <dbReference type="NCBI Taxonomy" id="314040"/>
    <lineage>
        <taxon>Eukaryota</taxon>
        <taxon>Fungi</taxon>
        <taxon>Dikarya</taxon>
        <taxon>Ascomycota</taxon>
        <taxon>Pezizomycotina</taxon>
        <taxon>Sordariomycetes</taxon>
        <taxon>Sordariomycetidae</taxon>
        <taxon>Sordariales</taxon>
        <taxon>Schizotheciaceae</taxon>
        <taxon>Schizothecium</taxon>
    </lineage>
</organism>